<evidence type="ECO:0000313" key="1">
    <source>
        <dbReference type="EMBL" id="MFB9074609.1"/>
    </source>
</evidence>
<evidence type="ECO:0000313" key="2">
    <source>
        <dbReference type="Proteomes" id="UP001589575"/>
    </source>
</evidence>
<dbReference type="EMBL" id="JBHMFI010000002">
    <property type="protein sequence ID" value="MFB9074609.1"/>
    <property type="molecule type" value="Genomic_DNA"/>
</dbReference>
<reference evidence="1 2" key="1">
    <citation type="submission" date="2024-09" db="EMBL/GenBank/DDBJ databases">
        <authorList>
            <person name="Sun Q."/>
            <person name="Mori K."/>
        </authorList>
    </citation>
    <scope>NUCLEOTIDE SEQUENCE [LARGE SCALE GENOMIC DNA]</scope>
    <source>
        <strain evidence="1 2">CCM 7609</strain>
    </source>
</reference>
<sequence>MPPVIPWMVRTAASVNGPSSTPVHCRRTWFRSAGSRCMVLSTPVSARAAMPDSRLSEPVPIVSRVAARFCTSCASTKALAASRCWTSTTTITGSCPNCCRARSTSTGVVSSGRSASSGVRAPYGTSRRLGLHWTVCTSAVRPLISSAVWTREDLPIPGPPRITAPAKRSPCRMSTRISTSGVLRGRVRGGTRRPGAAAVMMRSAAGRAPQPGGSVRPCP</sequence>
<gene>
    <name evidence="1" type="ORF">ACFFX0_26835</name>
</gene>
<proteinExistence type="predicted"/>
<dbReference type="Proteomes" id="UP001589575">
    <property type="component" value="Unassembled WGS sequence"/>
</dbReference>
<comment type="caution">
    <text evidence="1">The sequence shown here is derived from an EMBL/GenBank/DDBJ whole genome shotgun (WGS) entry which is preliminary data.</text>
</comment>
<keyword evidence="2" id="KW-1185">Reference proteome</keyword>
<accession>A0ABV5G6P8</accession>
<protein>
    <submittedName>
        <fullName evidence="1">Uncharacterized protein</fullName>
    </submittedName>
</protein>
<name>A0ABV5G6P8_9MICC</name>
<organism evidence="1 2">
    <name type="scientific">Citricoccus parietis</name>
    <dbReference type="NCBI Taxonomy" id="592307"/>
    <lineage>
        <taxon>Bacteria</taxon>
        <taxon>Bacillati</taxon>
        <taxon>Actinomycetota</taxon>
        <taxon>Actinomycetes</taxon>
        <taxon>Micrococcales</taxon>
        <taxon>Micrococcaceae</taxon>
        <taxon>Citricoccus</taxon>
    </lineage>
</organism>